<dbReference type="KEGG" id="tsu:Tresu_0154"/>
<dbReference type="eggNOG" id="ENOG5030K2I">
    <property type="taxonomic scope" value="Bacteria"/>
</dbReference>
<accession>F2NV16</accession>
<keyword evidence="1" id="KW-1133">Transmembrane helix</keyword>
<keyword evidence="5" id="KW-1185">Reference proteome</keyword>
<reference evidence="5" key="2">
    <citation type="submission" date="2011-04" db="EMBL/GenBank/DDBJ databases">
        <title>The complete genome of chromosome of Treponema succinifaciens DSM 2489.</title>
        <authorList>
            <person name="Lucas S."/>
            <person name="Copeland A."/>
            <person name="Lapidus A."/>
            <person name="Bruce D."/>
            <person name="Goodwin L."/>
            <person name="Pitluck S."/>
            <person name="Peters L."/>
            <person name="Kyrpides N."/>
            <person name="Mavromatis K."/>
            <person name="Ivanova N."/>
            <person name="Ovchinnikova G."/>
            <person name="Teshima H."/>
            <person name="Detter J.C."/>
            <person name="Tapia R."/>
            <person name="Han C."/>
            <person name="Land M."/>
            <person name="Hauser L."/>
            <person name="Markowitz V."/>
            <person name="Cheng J.-F."/>
            <person name="Hugenholtz P."/>
            <person name="Woyke T."/>
            <person name="Wu D."/>
            <person name="Gronow S."/>
            <person name="Wellnitz S."/>
            <person name="Brambilla E."/>
            <person name="Klenk H.-P."/>
            <person name="Eisen J.A."/>
        </authorList>
    </citation>
    <scope>NUCLEOTIDE SEQUENCE [LARGE SCALE GENOMIC DNA]</scope>
    <source>
        <strain evidence="5">ATCC 33096 / DSM 2489 / 6091</strain>
    </source>
</reference>
<dbReference type="Pfam" id="PF08308">
    <property type="entry name" value="PEGA"/>
    <property type="match status" value="1"/>
</dbReference>
<dbReference type="Proteomes" id="UP000006852">
    <property type="component" value="Chromosome"/>
</dbReference>
<dbReference type="AlphaFoldDB" id="F2NV16"/>
<dbReference type="HOGENOM" id="CLU_2037033_0_0_12"/>
<gene>
    <name evidence="4" type="ordered locus">Tresu_0154</name>
</gene>
<reference evidence="4 5" key="1">
    <citation type="journal article" date="2011" name="Stand. Genomic Sci.">
        <title>Complete genome sequence of Treponema succinifaciens type strain (6091).</title>
        <authorList>
            <person name="Han C."/>
            <person name="Gronow S."/>
            <person name="Teshima H."/>
            <person name="Lapidus A."/>
            <person name="Nolan M."/>
            <person name="Lucas S."/>
            <person name="Hammon N."/>
            <person name="Deshpande S."/>
            <person name="Cheng J.F."/>
            <person name="Zeytun A."/>
            <person name="Tapia R."/>
            <person name="Goodwin L."/>
            <person name="Pitluck S."/>
            <person name="Liolios K."/>
            <person name="Pagani I."/>
            <person name="Ivanova N."/>
            <person name="Mavromatis K."/>
            <person name="Mikhailova N."/>
            <person name="Huntemann M."/>
            <person name="Pati A."/>
            <person name="Chen A."/>
            <person name="Palaniappan K."/>
            <person name="Land M."/>
            <person name="Hauser L."/>
            <person name="Brambilla E.M."/>
            <person name="Rohde M."/>
            <person name="Goker M."/>
            <person name="Woyke T."/>
            <person name="Bristow J."/>
            <person name="Eisen J.A."/>
            <person name="Markowitz V."/>
            <person name="Hugenholtz P."/>
            <person name="Kyrpides N.C."/>
            <person name="Klenk H.P."/>
            <person name="Detter J.C."/>
        </authorList>
    </citation>
    <scope>NUCLEOTIDE SEQUENCE [LARGE SCALE GENOMIC DNA]</scope>
    <source>
        <strain evidence="5">ATCC 33096 / DSM 2489 / 6091</strain>
    </source>
</reference>
<evidence type="ECO:0000313" key="5">
    <source>
        <dbReference type="Proteomes" id="UP000006852"/>
    </source>
</evidence>
<keyword evidence="2" id="KW-0732">Signal</keyword>
<feature type="chain" id="PRO_5003287233" evidence="2">
    <location>
        <begin position="21"/>
        <end position="126"/>
    </location>
</feature>
<dbReference type="EMBL" id="CP002631">
    <property type="protein sequence ID" value="AEB13120.1"/>
    <property type="molecule type" value="Genomic_DNA"/>
</dbReference>
<feature type="transmembrane region" description="Helical" evidence="1">
    <location>
        <begin position="86"/>
        <end position="105"/>
    </location>
</feature>
<dbReference type="STRING" id="869209.Tresu_0154"/>
<feature type="domain" description="PEGA" evidence="3">
    <location>
        <begin position="32"/>
        <end position="80"/>
    </location>
</feature>
<keyword evidence="1" id="KW-0812">Transmembrane</keyword>
<protein>
    <submittedName>
        <fullName evidence="4">PEGA domain protein</fullName>
    </submittedName>
</protein>
<dbReference type="InterPro" id="IPR013229">
    <property type="entry name" value="PEGA"/>
</dbReference>
<keyword evidence="1" id="KW-0472">Membrane</keyword>
<organism evidence="4 5">
    <name type="scientific">Treponema succinifaciens (strain ATCC 33096 / DSM 2489 / 6091)</name>
    <dbReference type="NCBI Taxonomy" id="869209"/>
    <lineage>
        <taxon>Bacteria</taxon>
        <taxon>Pseudomonadati</taxon>
        <taxon>Spirochaetota</taxon>
        <taxon>Spirochaetia</taxon>
        <taxon>Spirochaetales</taxon>
        <taxon>Treponemataceae</taxon>
        <taxon>Treponema</taxon>
    </lineage>
</organism>
<dbReference type="GeneID" id="302997395"/>
<evidence type="ECO:0000259" key="3">
    <source>
        <dbReference type="Pfam" id="PF08308"/>
    </source>
</evidence>
<proteinExistence type="predicted"/>
<dbReference type="OrthoDB" id="361767at2"/>
<evidence type="ECO:0000256" key="2">
    <source>
        <dbReference type="SAM" id="SignalP"/>
    </source>
</evidence>
<dbReference type="RefSeq" id="WP_013700431.1">
    <property type="nucleotide sequence ID" value="NC_015385.1"/>
</dbReference>
<sequence length="126" mass="14170">MKFKKFFVSFISGLTLVVMCSSCVSSTRVNFNTDVDGATVYVDGEEIGTTPAQIKLSNAVWENPDVVIKKDGYRDLYTELNKEVKGVNLVCGLLLWWPSLLWVYGPKKNQNYMLSPLPVVQDTINE</sequence>
<feature type="signal peptide" evidence="2">
    <location>
        <begin position="1"/>
        <end position="20"/>
    </location>
</feature>
<name>F2NV16_TRES6</name>
<evidence type="ECO:0000256" key="1">
    <source>
        <dbReference type="SAM" id="Phobius"/>
    </source>
</evidence>
<evidence type="ECO:0000313" key="4">
    <source>
        <dbReference type="EMBL" id="AEB13120.1"/>
    </source>
</evidence>